<dbReference type="EMBL" id="JARVKF010000010">
    <property type="protein sequence ID" value="KAK9425917.1"/>
    <property type="molecule type" value="Genomic_DNA"/>
</dbReference>
<dbReference type="CDD" id="cd05259">
    <property type="entry name" value="PCBER_SDR_a"/>
    <property type="match status" value="1"/>
</dbReference>
<dbReference type="PANTHER" id="PTHR47706">
    <property type="entry name" value="NMRA-LIKE FAMILY PROTEIN"/>
    <property type="match status" value="1"/>
</dbReference>
<proteinExistence type="predicted"/>
<dbReference type="InterPro" id="IPR008030">
    <property type="entry name" value="NmrA-like"/>
</dbReference>
<dbReference type="InterPro" id="IPR045312">
    <property type="entry name" value="PCBER-like"/>
</dbReference>
<protein>
    <submittedName>
        <fullName evidence="4">CipA protein</fullName>
    </submittedName>
</protein>
<keyword evidence="5" id="KW-1185">Reference proteome</keyword>
<evidence type="ECO:0000313" key="5">
    <source>
        <dbReference type="Proteomes" id="UP001408356"/>
    </source>
</evidence>
<organism evidence="4 5">
    <name type="scientific">Seiridium unicorne</name>
    <dbReference type="NCBI Taxonomy" id="138068"/>
    <lineage>
        <taxon>Eukaryota</taxon>
        <taxon>Fungi</taxon>
        <taxon>Dikarya</taxon>
        <taxon>Ascomycota</taxon>
        <taxon>Pezizomycotina</taxon>
        <taxon>Sordariomycetes</taxon>
        <taxon>Xylariomycetidae</taxon>
        <taxon>Amphisphaeriales</taxon>
        <taxon>Sporocadaceae</taxon>
        <taxon>Seiridium</taxon>
    </lineage>
</organism>
<sequence>MSHVKNVAIVGVAGTVGKFVVEALVRAGKHNVTAITRANSNAAIPDGVKVATVDYDENSSLVEALKGQEVLIITMNALAPQETNFKLIDAAAEAGVAWIIPNNWGTDGTNEQLGKDIFLGPANTAVRDYIEKVGKSSWVAIASNFWYEYSLGGSANRYGFDFKNKSVVFFDDGTQPINTTTWPQSGLAVARLLALPVHPEGADDKSLTLSSFKNKFVYVSSFYISQKDMFESVLRVTGDKAEDWTISYENSRERYQNGVKAFQSGDMPGFARAMYSRIFYPDGSGSYEKTKGLHNELLGLPKEGLDEFTKIGIERQDLVY</sequence>
<evidence type="ECO:0000259" key="3">
    <source>
        <dbReference type="Pfam" id="PF05368"/>
    </source>
</evidence>
<dbReference type="Gene3D" id="3.40.50.720">
    <property type="entry name" value="NAD(P)-binding Rossmann-like Domain"/>
    <property type="match status" value="1"/>
</dbReference>
<gene>
    <name evidence="4" type="ORF">SUNI508_12810</name>
</gene>
<evidence type="ECO:0000256" key="2">
    <source>
        <dbReference type="ARBA" id="ARBA00023002"/>
    </source>
</evidence>
<dbReference type="Proteomes" id="UP001408356">
    <property type="component" value="Unassembled WGS sequence"/>
</dbReference>
<keyword evidence="2" id="KW-0560">Oxidoreductase</keyword>
<comment type="caution">
    <text evidence="4">The sequence shown here is derived from an EMBL/GenBank/DDBJ whole genome shotgun (WGS) entry which is preliminary data.</text>
</comment>
<reference evidence="4 5" key="1">
    <citation type="journal article" date="2024" name="J. Plant Pathol.">
        <title>Sequence and assembly of the genome of Seiridium unicorne, isolate CBS 538.82, causal agent of cypress canker disease.</title>
        <authorList>
            <person name="Scali E."/>
            <person name="Rocca G.D."/>
            <person name="Danti R."/>
            <person name="Garbelotto M."/>
            <person name="Barberini S."/>
            <person name="Baroncelli R."/>
            <person name="Emiliani G."/>
        </authorList>
    </citation>
    <scope>NUCLEOTIDE SEQUENCE [LARGE SCALE GENOMIC DNA]</scope>
    <source>
        <strain evidence="4 5">BM-138-508</strain>
    </source>
</reference>
<feature type="domain" description="NmrA-like" evidence="3">
    <location>
        <begin position="5"/>
        <end position="140"/>
    </location>
</feature>
<dbReference type="InterPro" id="IPR036291">
    <property type="entry name" value="NAD(P)-bd_dom_sf"/>
</dbReference>
<dbReference type="PANTHER" id="PTHR47706:SF7">
    <property type="entry name" value="CIPA-LIKE, PUTATIVE (AFU_ORTHOLOGUE AFUA_1G01630)-RELATED"/>
    <property type="match status" value="1"/>
</dbReference>
<name>A0ABR2VG79_9PEZI</name>
<dbReference type="Pfam" id="PF05368">
    <property type="entry name" value="NmrA"/>
    <property type="match status" value="1"/>
</dbReference>
<keyword evidence="1" id="KW-0521">NADP</keyword>
<accession>A0ABR2VG79</accession>
<dbReference type="InterPro" id="IPR051609">
    <property type="entry name" value="NmrA/Isoflavone_reductase-like"/>
</dbReference>
<dbReference type="Gene3D" id="3.90.25.10">
    <property type="entry name" value="UDP-galactose 4-epimerase, domain 1"/>
    <property type="match status" value="1"/>
</dbReference>
<evidence type="ECO:0000313" key="4">
    <source>
        <dbReference type="EMBL" id="KAK9425917.1"/>
    </source>
</evidence>
<dbReference type="SUPFAM" id="SSF51735">
    <property type="entry name" value="NAD(P)-binding Rossmann-fold domains"/>
    <property type="match status" value="1"/>
</dbReference>
<evidence type="ECO:0000256" key="1">
    <source>
        <dbReference type="ARBA" id="ARBA00022857"/>
    </source>
</evidence>